<dbReference type="Gene3D" id="3.30.420.10">
    <property type="entry name" value="Ribonuclease H-like superfamily/Ribonuclease H"/>
    <property type="match status" value="1"/>
</dbReference>
<dbReference type="Proteomes" id="UP000015105">
    <property type="component" value="Chromosome 5D"/>
</dbReference>
<reference evidence="2" key="3">
    <citation type="journal article" date="2017" name="Nature">
        <title>Genome sequence of the progenitor of the wheat D genome Aegilops tauschii.</title>
        <authorList>
            <person name="Luo M.C."/>
            <person name="Gu Y.Q."/>
            <person name="Puiu D."/>
            <person name="Wang H."/>
            <person name="Twardziok S.O."/>
            <person name="Deal K.R."/>
            <person name="Huo N."/>
            <person name="Zhu T."/>
            <person name="Wang L."/>
            <person name="Wang Y."/>
            <person name="McGuire P.E."/>
            <person name="Liu S."/>
            <person name="Long H."/>
            <person name="Ramasamy R.K."/>
            <person name="Rodriguez J.C."/>
            <person name="Van S.L."/>
            <person name="Yuan L."/>
            <person name="Wang Z."/>
            <person name="Xia Z."/>
            <person name="Xiao L."/>
            <person name="Anderson O.D."/>
            <person name="Ouyang S."/>
            <person name="Liang Y."/>
            <person name="Zimin A.V."/>
            <person name="Pertea G."/>
            <person name="Qi P."/>
            <person name="Bennetzen J.L."/>
            <person name="Dai X."/>
            <person name="Dawson M.W."/>
            <person name="Muller H.G."/>
            <person name="Kugler K."/>
            <person name="Rivarola-Duarte L."/>
            <person name="Spannagl M."/>
            <person name="Mayer K.F.X."/>
            <person name="Lu F.H."/>
            <person name="Bevan M.W."/>
            <person name="Leroy P."/>
            <person name="Li P."/>
            <person name="You F.M."/>
            <person name="Sun Q."/>
            <person name="Liu Z."/>
            <person name="Lyons E."/>
            <person name="Wicker T."/>
            <person name="Salzberg S.L."/>
            <person name="Devos K.M."/>
            <person name="Dvorak J."/>
        </authorList>
    </citation>
    <scope>NUCLEOTIDE SEQUENCE [LARGE SCALE GENOMIC DNA]</scope>
    <source>
        <strain evidence="2">cv. AL8/78</strain>
    </source>
</reference>
<dbReference type="PANTHER" id="PTHR47723">
    <property type="entry name" value="OS05G0353850 PROTEIN"/>
    <property type="match status" value="1"/>
</dbReference>
<dbReference type="InterPro" id="IPR053151">
    <property type="entry name" value="RNase_H-like"/>
</dbReference>
<accession>A0A453M227</accession>
<keyword evidence="3" id="KW-1185">Reference proteome</keyword>
<feature type="domain" description="RNase H type-1" evidence="1">
    <location>
        <begin position="8"/>
        <end position="114"/>
    </location>
</feature>
<proteinExistence type="predicted"/>
<dbReference type="AlphaFoldDB" id="A0A453M227"/>
<sequence length="116" mass="12422">MTGQQILNVDASYSEDDFTGACGAVLRDNRGGFIRAATARLDHVPYVVSAEAAALLEGLKLAQSTGCNNLLVRMDNLIVVQALHSNEGHSVVAAPILQDCRVMLREFGKAVVEHCI</sequence>
<dbReference type="InterPro" id="IPR036397">
    <property type="entry name" value="RNaseH_sf"/>
</dbReference>
<dbReference type="SUPFAM" id="SSF53098">
    <property type="entry name" value="Ribonuclease H-like"/>
    <property type="match status" value="1"/>
</dbReference>
<dbReference type="GO" id="GO:0004523">
    <property type="term" value="F:RNA-DNA hybrid ribonuclease activity"/>
    <property type="evidence" value="ECO:0007669"/>
    <property type="project" value="InterPro"/>
</dbReference>
<name>A0A453M227_AEGTS</name>
<reference evidence="2" key="4">
    <citation type="submission" date="2019-03" db="UniProtKB">
        <authorList>
            <consortium name="EnsemblPlants"/>
        </authorList>
    </citation>
    <scope>IDENTIFICATION</scope>
</reference>
<reference evidence="2" key="5">
    <citation type="journal article" date="2021" name="G3 (Bethesda)">
        <title>Aegilops tauschii genome assembly Aet v5.0 features greater sequence contiguity and improved annotation.</title>
        <authorList>
            <person name="Wang L."/>
            <person name="Zhu T."/>
            <person name="Rodriguez J.C."/>
            <person name="Deal K.R."/>
            <person name="Dubcovsky J."/>
            <person name="McGuire P.E."/>
            <person name="Lux T."/>
            <person name="Spannagl M."/>
            <person name="Mayer K.F.X."/>
            <person name="Baldrich P."/>
            <person name="Meyers B.C."/>
            <person name="Huo N."/>
            <person name="Gu Y.Q."/>
            <person name="Zhou H."/>
            <person name="Devos K.M."/>
            <person name="Bennetzen J.L."/>
            <person name="Unver T."/>
            <person name="Budak H."/>
            <person name="Gulick P.J."/>
            <person name="Galiba G."/>
            <person name="Kalapos B."/>
            <person name="Nelson D.R."/>
            <person name="Li P."/>
            <person name="You F.M."/>
            <person name="Luo M.C."/>
            <person name="Dvorak J."/>
        </authorList>
    </citation>
    <scope>NUCLEOTIDE SEQUENCE [LARGE SCALE GENOMIC DNA]</scope>
    <source>
        <strain evidence="2">cv. AL8/78</strain>
    </source>
</reference>
<protein>
    <recommendedName>
        <fullName evidence="1">RNase H type-1 domain-containing protein</fullName>
    </recommendedName>
</protein>
<dbReference type="InterPro" id="IPR012337">
    <property type="entry name" value="RNaseH-like_sf"/>
</dbReference>
<reference evidence="3" key="2">
    <citation type="journal article" date="2017" name="Nat. Plants">
        <title>The Aegilops tauschii genome reveals multiple impacts of transposons.</title>
        <authorList>
            <person name="Zhao G."/>
            <person name="Zou C."/>
            <person name="Li K."/>
            <person name="Wang K."/>
            <person name="Li T."/>
            <person name="Gao L."/>
            <person name="Zhang X."/>
            <person name="Wang H."/>
            <person name="Yang Z."/>
            <person name="Liu X."/>
            <person name="Jiang W."/>
            <person name="Mao L."/>
            <person name="Kong X."/>
            <person name="Jiao Y."/>
            <person name="Jia J."/>
        </authorList>
    </citation>
    <scope>NUCLEOTIDE SEQUENCE [LARGE SCALE GENOMIC DNA]</scope>
    <source>
        <strain evidence="3">cv. AL8/78</strain>
    </source>
</reference>
<dbReference type="GO" id="GO:0003676">
    <property type="term" value="F:nucleic acid binding"/>
    <property type="evidence" value="ECO:0007669"/>
    <property type="project" value="InterPro"/>
</dbReference>
<dbReference type="Gramene" id="AET5Gv21013700.1">
    <property type="protein sequence ID" value="AET5Gv21013700.1"/>
    <property type="gene ID" value="AET5Gv21013700"/>
</dbReference>
<evidence type="ECO:0000313" key="2">
    <source>
        <dbReference type="EnsemblPlants" id="AET5Gv21013700.1"/>
    </source>
</evidence>
<evidence type="ECO:0000259" key="1">
    <source>
        <dbReference type="Pfam" id="PF13456"/>
    </source>
</evidence>
<dbReference type="PANTHER" id="PTHR47723:SF18">
    <property type="entry name" value="RNASE H TYPE-1 DOMAIN-CONTAINING PROTEIN"/>
    <property type="match status" value="1"/>
</dbReference>
<organism evidence="2 3">
    <name type="scientific">Aegilops tauschii subsp. strangulata</name>
    <name type="common">Goatgrass</name>
    <dbReference type="NCBI Taxonomy" id="200361"/>
    <lineage>
        <taxon>Eukaryota</taxon>
        <taxon>Viridiplantae</taxon>
        <taxon>Streptophyta</taxon>
        <taxon>Embryophyta</taxon>
        <taxon>Tracheophyta</taxon>
        <taxon>Spermatophyta</taxon>
        <taxon>Magnoliopsida</taxon>
        <taxon>Liliopsida</taxon>
        <taxon>Poales</taxon>
        <taxon>Poaceae</taxon>
        <taxon>BOP clade</taxon>
        <taxon>Pooideae</taxon>
        <taxon>Triticodae</taxon>
        <taxon>Triticeae</taxon>
        <taxon>Triticinae</taxon>
        <taxon>Aegilops</taxon>
    </lineage>
</organism>
<dbReference type="InterPro" id="IPR044730">
    <property type="entry name" value="RNase_H-like_dom_plant"/>
</dbReference>
<reference evidence="3" key="1">
    <citation type="journal article" date="2014" name="Science">
        <title>Ancient hybridizations among the ancestral genomes of bread wheat.</title>
        <authorList>
            <consortium name="International Wheat Genome Sequencing Consortium,"/>
            <person name="Marcussen T."/>
            <person name="Sandve S.R."/>
            <person name="Heier L."/>
            <person name="Spannagl M."/>
            <person name="Pfeifer M."/>
            <person name="Jakobsen K.S."/>
            <person name="Wulff B.B."/>
            <person name="Steuernagel B."/>
            <person name="Mayer K.F."/>
            <person name="Olsen O.A."/>
        </authorList>
    </citation>
    <scope>NUCLEOTIDE SEQUENCE [LARGE SCALE GENOMIC DNA]</scope>
    <source>
        <strain evidence="3">cv. AL8/78</strain>
    </source>
</reference>
<dbReference type="Pfam" id="PF13456">
    <property type="entry name" value="RVT_3"/>
    <property type="match status" value="1"/>
</dbReference>
<dbReference type="CDD" id="cd06222">
    <property type="entry name" value="RNase_H_like"/>
    <property type="match status" value="1"/>
</dbReference>
<dbReference type="EnsemblPlants" id="AET5Gv21013700.1">
    <property type="protein sequence ID" value="AET5Gv21013700.1"/>
    <property type="gene ID" value="AET5Gv21013700"/>
</dbReference>
<dbReference type="InterPro" id="IPR002156">
    <property type="entry name" value="RNaseH_domain"/>
</dbReference>
<evidence type="ECO:0000313" key="3">
    <source>
        <dbReference type="Proteomes" id="UP000015105"/>
    </source>
</evidence>